<dbReference type="EMBL" id="LACI01000211">
    <property type="protein sequence ID" value="KJU87357.1"/>
    <property type="molecule type" value="Genomic_DNA"/>
</dbReference>
<evidence type="ECO:0000313" key="6">
    <source>
        <dbReference type="Proteomes" id="UP000033423"/>
    </source>
</evidence>
<dbReference type="SUPFAM" id="SSF54106">
    <property type="entry name" value="LysM domain"/>
    <property type="match status" value="1"/>
</dbReference>
<keyword evidence="3" id="KW-0732">Signal</keyword>
<dbReference type="CDD" id="cd00118">
    <property type="entry name" value="LysM"/>
    <property type="match status" value="1"/>
</dbReference>
<evidence type="ECO:0000313" key="5">
    <source>
        <dbReference type="EMBL" id="KJU87357.1"/>
    </source>
</evidence>
<dbReference type="CDD" id="cd16894">
    <property type="entry name" value="MltD-like"/>
    <property type="match status" value="1"/>
</dbReference>
<gene>
    <name evidence="5" type="ORF">MBAV_000450</name>
</gene>
<organism evidence="5 6">
    <name type="scientific">Candidatus Magnetobacterium bavaricum</name>
    <dbReference type="NCBI Taxonomy" id="29290"/>
    <lineage>
        <taxon>Bacteria</taxon>
        <taxon>Pseudomonadati</taxon>
        <taxon>Nitrospirota</taxon>
        <taxon>Thermodesulfovibrionia</taxon>
        <taxon>Thermodesulfovibrionales</taxon>
        <taxon>Candidatus Magnetobacteriaceae</taxon>
        <taxon>Candidatus Magnetobacterium</taxon>
    </lineage>
</organism>
<evidence type="ECO:0000256" key="3">
    <source>
        <dbReference type="SAM" id="SignalP"/>
    </source>
</evidence>
<feature type="signal peptide" evidence="3">
    <location>
        <begin position="1"/>
        <end position="21"/>
    </location>
</feature>
<dbReference type="InterPro" id="IPR008258">
    <property type="entry name" value="Transglycosylase_SLT_dom_1"/>
</dbReference>
<dbReference type="SUPFAM" id="SSF53955">
    <property type="entry name" value="Lysozyme-like"/>
    <property type="match status" value="1"/>
</dbReference>
<comment type="similarity">
    <text evidence="1">Belongs to the transglycosylase Slt family.</text>
</comment>
<accession>A0A0F3GZV1</accession>
<keyword evidence="6" id="KW-1185">Reference proteome</keyword>
<protein>
    <submittedName>
        <fullName evidence="5">Lytic transglycosylase</fullName>
    </submittedName>
</protein>
<dbReference type="PATRIC" id="fig|29290.4.peg.615"/>
<evidence type="ECO:0000256" key="1">
    <source>
        <dbReference type="ARBA" id="ARBA00007734"/>
    </source>
</evidence>
<dbReference type="Gene3D" id="3.10.350.10">
    <property type="entry name" value="LysM domain"/>
    <property type="match status" value="1"/>
</dbReference>
<proteinExistence type="inferred from homology"/>
<dbReference type="SMART" id="SM00257">
    <property type="entry name" value="LysM"/>
    <property type="match status" value="1"/>
</dbReference>
<feature type="region of interest" description="Disordered" evidence="2">
    <location>
        <begin position="441"/>
        <end position="535"/>
    </location>
</feature>
<dbReference type="Pfam" id="PF01464">
    <property type="entry name" value="SLT"/>
    <property type="match status" value="1"/>
</dbReference>
<dbReference type="AlphaFoldDB" id="A0A0F3GZV1"/>
<reference evidence="5 6" key="1">
    <citation type="submission" date="2015-02" db="EMBL/GenBank/DDBJ databases">
        <title>Single-cell genomics of uncultivated deep-branching MTB reveals a conserved set of magnetosome genes.</title>
        <authorList>
            <person name="Kolinko S."/>
            <person name="Richter M."/>
            <person name="Glockner F.O."/>
            <person name="Brachmann A."/>
            <person name="Schuler D."/>
        </authorList>
    </citation>
    <scope>NUCLEOTIDE SEQUENCE [LARGE SCALE GENOMIC DNA]</scope>
    <source>
        <strain evidence="5">TM-1</strain>
    </source>
</reference>
<feature type="domain" description="LysM" evidence="4">
    <location>
        <begin position="388"/>
        <end position="432"/>
    </location>
</feature>
<dbReference type="PROSITE" id="PS51782">
    <property type="entry name" value="LYSM"/>
    <property type="match status" value="1"/>
</dbReference>
<feature type="chain" id="PRO_5002461261" evidence="3">
    <location>
        <begin position="22"/>
        <end position="535"/>
    </location>
</feature>
<comment type="caution">
    <text evidence="5">The sequence shown here is derived from an EMBL/GenBank/DDBJ whole genome shotgun (WGS) entry which is preliminary data.</text>
</comment>
<dbReference type="PANTHER" id="PTHR37423:SF2">
    <property type="entry name" value="MEMBRANE-BOUND LYTIC MUREIN TRANSGLYCOSYLASE C"/>
    <property type="match status" value="1"/>
</dbReference>
<sequence length="535" mass="59622">MRIVRFIFMLAATMMPLKAHAQYYGSEKMSHRTINENSPVSQCSNGTQTEHSTRVKPANFITNTGTSDLEEIFKKRSDDVSEENAVIIGRLTGESGDMTLLTTALPILAVSGVGNGNAFYGHHALDSKAKAAVEGYLTYFSKKIKSSFAQWLTYGSRYVPLMKQVLEEHNIPEDLVYLSLIESGFNIFARSNSHAVGPWQLMASTATRLNLKINYWVDERHDPIKSTKAASSYLRFLFEKFGSWDLAIAAYNAGELNIENALRRSNTTSFWKLFSSSHIRQETKQFVPKFLAAREIGQMPEKYGLDDVDVRTPFAFDVVIISPPATLGFVAEAAGTTVEKIRELNPEIKQWCIPPYMRKYRLRIPVGKKDSFLAAYDAASEGERYPLASYTSTKGDTLAMIARKARVQLDILRDLNRLSSTGTLTPGMVIYLPPNTTVAEVGSSANPQKDTKAKLNAKNKKQPTAKLHAQTTERKPKVHAQTAENKPKVHAKTAENKPKVHAKLKTQKAVIKKLVKTQQKPAAHTKTSPKKPNRA</sequence>
<dbReference type="InterPro" id="IPR018392">
    <property type="entry name" value="LysM"/>
</dbReference>
<name>A0A0F3GZV1_9BACT</name>
<dbReference type="PANTHER" id="PTHR37423">
    <property type="entry name" value="SOLUBLE LYTIC MUREIN TRANSGLYCOSYLASE-RELATED"/>
    <property type="match status" value="1"/>
</dbReference>
<evidence type="ECO:0000259" key="4">
    <source>
        <dbReference type="PROSITE" id="PS51782"/>
    </source>
</evidence>
<dbReference type="InterPro" id="IPR036779">
    <property type="entry name" value="LysM_dom_sf"/>
</dbReference>
<feature type="compositionally biased region" description="Basic residues" evidence="2">
    <location>
        <begin position="499"/>
        <end position="515"/>
    </location>
</feature>
<dbReference type="Proteomes" id="UP000033423">
    <property type="component" value="Unassembled WGS sequence"/>
</dbReference>
<dbReference type="Pfam" id="PF01476">
    <property type="entry name" value="LysM"/>
    <property type="match status" value="1"/>
</dbReference>
<dbReference type="InterPro" id="IPR023346">
    <property type="entry name" value="Lysozyme-like_dom_sf"/>
</dbReference>
<evidence type="ECO:0000256" key="2">
    <source>
        <dbReference type="SAM" id="MobiDB-lite"/>
    </source>
</evidence>
<dbReference type="Gene3D" id="1.10.530.10">
    <property type="match status" value="1"/>
</dbReference>